<dbReference type="OMA" id="NYQNRCW"/>
<feature type="transmembrane region" description="Helical" evidence="2">
    <location>
        <begin position="2624"/>
        <end position="2646"/>
    </location>
</feature>
<dbReference type="GO" id="GO:0009986">
    <property type="term" value="C:cell surface"/>
    <property type="evidence" value="ECO:0007669"/>
    <property type="project" value="TreeGrafter"/>
</dbReference>
<dbReference type="InterPro" id="IPR011641">
    <property type="entry name" value="Tyr-kin_ephrin_A/B_rcpt-like"/>
</dbReference>
<dbReference type="PANTHER" id="PTHR24046">
    <property type="entry name" value="SIGNAL PEPTIDE, CUB AND EGF-LIKE DOMAIN-CONTAINING"/>
    <property type="match status" value="1"/>
</dbReference>
<dbReference type="GeneID" id="39736781"/>
<dbReference type="Proteomes" id="UP000220158">
    <property type="component" value="Chromosome 11"/>
</dbReference>
<dbReference type="InterPro" id="IPR009030">
    <property type="entry name" value="Growth_fac_rcpt_cys_sf"/>
</dbReference>
<feature type="transmembrane region" description="Helical" evidence="2">
    <location>
        <begin position="2682"/>
        <end position="2701"/>
    </location>
</feature>
<sequence>MEIKKSILFIFLVYVFNTIKKEENLINRYMNNSINYKLNRVNDFSQNYTNKKECFLIDRNLINLSTFFFDKCIKVFFLRNCHNGERYNTLNLVQEKILVQINLNNKYLLQKKRFKSSYRQKLVSLYLNFIHIVIITVCKIKKENSGIDGYILCHKNNKNNIRLLKKINKNEEKNIILKITEPYYTKISIFLILYKKIVNIFFSKILFISREYLIFKIRKHIVKNHLFILKKKKQRYLNEVRSLERNSIEDNNINIEIRKNKAEDSSRKKENAKKINVNVSINQDINGNNAILNKFPLLHKSILQNRNRSLYSTFNKNEMYLNFRDEYSYPYFAHSQEFIRSEKSPTSLRLRGNWLMNYLEDEIIIYDSFETCGGRIIANVKIKIKEEFYILTHTFTPNEKGVFLICVITGILFPIGSLKVQKQIIDEFDSILNKNLIIKFNCNHDNKSTIVATKDTIKIIEIFDKGVISNSSEVIGSLSSIKKENFNFLGCSTNGKYISILEKDLVIIINKNKAVVEELISHHLSNPVDIFLDKHTIYISDADRKNIFPYISNFLIKQYYDIFSLEEIDEITKLLLEKNNNGPNIKINELEDDDDQLDDKKEKYVPHQLKEEEKYDFENMDENQNSIGNIFIQMKKTFILEYIKNGENYLMSDVNELNNVINVNPEKGDLKGLIDELVTLVYPAGVVVIEDKIYFVDTGLHMLFCFCLIKKKIIQTFGYYNIPVKNKNGLDKPYSLSLFETNHGKKNLLFLSELSSSRVLIFETFPVIKLYLTYNNIVFDIITSVLTTPYYLIVCGLKYNSENYKSYITFVRIDELSDIEIEYDEFPHVFKNGGLFYTTPLIKSDNIKKFVMKEYEHDTKTEIKTGLTIDRRTGVISGRITVSAWFDIRLIVYDFFKYKVLTFSNSVSTCPKGHYFIVKTCEPCPVGFYSTYSNILNCTACGSYKANSTTFHSGTISKHECLCKPGYYLKEGKCQKCPRGFYKDQIGDFRCQSTCNNNQMSTVEGASSYKKLKCFCKDGYYTDNKSKCVPCPLHNYCLYNPFAKNKADVIPCKKNRLTINRGADSPKQCFCAPGYFYDYNSRDCQMCDFKDYKAQISNDPCKPFKTSSTSTQEILINENYVEHSNIKIRNTSSLIFSPKKGSTSLHDAYLCETGYFYSMNKSICSICRYNNYCEGLDRQIMPCPQNSITVKLKSSNALDCLCKKGYGRIIINKLKSFTISCVLCPYDTFQPHNSSGECIPCPPYTFTKSVGSTSITDCLPKRGYYNLYFEYIYYYSKEKLMQNNTHFLQQFHLYLNDKYRKNNKRVGKIKNSNNYEKYYENRNDNDSNKIYYSHNNKNYNNKKHYYNIMGTYNERGKYDSNKKYFSKNLIYNSYKKKKFLNKNINKSKYIDIEKNKNKISFPKINNRIRNLKGLYSNVFHTNYLKNMLLMDRYKGYQFLEKNGDIFFFDDKQEYEDDIFDIEKQKNMLIIKNIFDKRQKRISSSRMTRQLVSNSNNLNKKNGRYKKYGYKELYTLKHKILANDVNIISEKKEDILKIIKIREENYSINTLKGIVYECYESKKRMIVRRNVYISTIPEIDFIDCLNVCISNMYCTGIEMDKTIDKGKIDLSFMLYKISGKEMISFYKCNLYFYEELKTYYAGKNLKEITNIIEYDDTDKIVSCIVGKNKMLKLWKIYTFDICPNNYNCVEESFERSKCPSNSLKKNYKGTIEKCLCLPGFYFKKDLNLCVPCEKGTYKNTTSNDECVKCPVNFTTSAEGSNSIYDCTCREGYYFTGSNNIELIDIKNEKDVYIKKKIQKNNLKLIQQNGIQDRETNMREQKSKERKKKFLIKKDSVLDYMKYMKIENVIREQKNEQKMNKKNITFIQEKNIYLNDSPPNYMKIKKHSRKHNSHLYLKNDNSDEYNKYMRKLKCLKCPKKMFCPGLWLEKFEKEIHHPPIFCPEGSYIPETTLESTDIHKCLCGKGYGLNLENKKKTCVKCEARYYKDVIDNSLCAGLCMEFATSFEGSVSKKQCFCTEGKYMIRDSSKEMKCINCSDGSVCIGGFKLKSLKKLIKNQYYTDLCIYDHAIPFPKKGYFATFQIKHKDFLWIPLNSLNLEINNHEKTDIIINEKIMKDLFYEKLNYITLEPNININENSKIEISSSRNKLNYLKEGKVQHRIETPILVTEKLEKIKYKNKYLTIDRVPDIHLCPITKRCVGGVNNLCYEGSEGYLCNNCSNNYDVIYFRSQCFKCKGTKTELLYFLIRKIFFYVLILLLVYLNYFCYLKKNYVLIGILKIWYFFIICFLPYGFILEPISNSLKNYILYFQILINLPLRFIGHYFKLNCFFNSYNGEKYIFIWYIQRFVKITEPIIDCIILTFIVFLIYIIYTSWNYKKINIVQKVIKKQVNNMHKNPYYMHVSDFYYHYYQRQIVDTIKNKNKNVTFKEWEKSYFVDEYSSDEDTPTYFNKGEIINNEKGKEIQKRKNKTVDTSDYTGITDKNMLSSFESFSYNKSLLEEKKSSSYENIYNFNDNLLKNELPNYSVKENIAKDKYWTYICLLNIYNIRALGLFRYIHPYNISIYNKIKGIFSDLTSVYIAVLYIYFPFILINLLELVWCQQIQYKKRNPIFVLYHMPSQVCNFQNRLFLSGVIFSFFFFCGYIILFITYNYSTMRNFKVSGSYSNQLKSYFLFNGHNYQNRCWEFINIIKIFFVMVSFICQLYTKRDNNSKYFICCCIVFILTTDITLILLYSPYDKRSNNVLHKLGLSSSFSILISYLTLQFSFFFNFAIINILPILLFAYFHIYTINKIILEFAIHENILKSQEITENMERTNSEDLLNENNFFFSKQKNNESFMNTKIYNNYKKSNELKKKENVPCNNEDNNIFDFFLRINKIPFNYIFFNEKEEEIFLLPNIFMGKKCEKTVDNLKAKNFKIAQTRISLDLLHSDLLYYNIKKHSNKSFSNIIYSDLKTDNNSKSRGKSMANKSCNFLNIERKFSKKKYLNNTDVDASEDNMFSKNVKHFINCLIEAINILFVNQSYNQITVEWLSFVTRFSICFIHWMKNHDEKLINLVPLNKKQFELKKRNLLFYSLFSSYSEIYSVYLDIDKNNKFTNYRANLVKAGNLESFYIYLKKMENTFKKSNSSYIQTSHICNNSNEPKSYSYSNFLEDEFYRCEQDIIKMLFDENIFKKLSISLVEFYFAIYMIQFIESKKLSILIFLFCEKKNHLNKEKQFLKQIASRKKKIQDMKYSDNNNKVYEFLEYYYLKESNEIMKKQIKELQSLIKKKEQKLLKKEKMKNIKLAHINQKNKISNLNSCFVKTLKKLLEEPSSSTYESKQNISSYKKE</sequence>
<keyword evidence="6" id="KW-1185">Reference proteome</keyword>
<dbReference type="KEGG" id="prel:PRELSG_1100500"/>
<feature type="domain" description="Tyrosine-protein kinase ephrin type A/B receptor-like" evidence="3">
    <location>
        <begin position="966"/>
        <end position="1008"/>
    </location>
</feature>
<evidence type="ECO:0000259" key="3">
    <source>
        <dbReference type="Pfam" id="PF07699"/>
    </source>
</evidence>
<feature type="transmembrane region" description="Helical" evidence="2">
    <location>
        <begin position="2707"/>
        <end position="2727"/>
    </location>
</feature>
<dbReference type="RefSeq" id="XP_028533661.1">
    <property type="nucleotide sequence ID" value="XM_028677253.1"/>
</dbReference>
<dbReference type="Pfam" id="PF24634">
    <property type="entry name" value="DUF7631"/>
    <property type="match status" value="1"/>
</dbReference>
<feature type="domain" description="Tyrosine-protein kinase ephrin type A/B receptor-like" evidence="3">
    <location>
        <begin position="1718"/>
        <end position="1765"/>
    </location>
</feature>
<name>A0A1J1HB47_PLARL</name>
<dbReference type="EMBL" id="LN835306">
    <property type="protein sequence ID" value="CRH00658.1"/>
    <property type="molecule type" value="Genomic_DNA"/>
</dbReference>
<dbReference type="VEuPathDB" id="PlasmoDB:PRELSG_1100500"/>
<gene>
    <name evidence="5" type="primary">CRMP3</name>
    <name evidence="5" type="ORF">PRELSG_1100500</name>
</gene>
<keyword evidence="2" id="KW-0472">Membrane</keyword>
<accession>A0A1J1HB47</accession>
<protein>
    <submittedName>
        <fullName evidence="5">Cysteine repeat modular protein 3, putative</fullName>
    </submittedName>
</protein>
<dbReference type="InterPro" id="IPR052071">
    <property type="entry name" value="SCUB_EGF-like_domain"/>
</dbReference>
<feature type="transmembrane region" description="Helical" evidence="2">
    <location>
        <begin position="2574"/>
        <end position="2595"/>
    </location>
</feature>
<evidence type="ECO:0000313" key="5">
    <source>
        <dbReference type="EMBL" id="CRH00658.1"/>
    </source>
</evidence>
<dbReference type="InterPro" id="IPR056048">
    <property type="entry name" value="CRMPA/B-like_DUF7631"/>
</dbReference>
<feature type="transmembrane region" description="Helical" evidence="2">
    <location>
        <begin position="2239"/>
        <end position="2262"/>
    </location>
</feature>
<feature type="domain" description="DUF7631" evidence="4">
    <location>
        <begin position="2027"/>
        <end position="2075"/>
    </location>
</feature>
<dbReference type="GO" id="GO:0007165">
    <property type="term" value="P:signal transduction"/>
    <property type="evidence" value="ECO:0007669"/>
    <property type="project" value="TreeGrafter"/>
</dbReference>
<dbReference type="Pfam" id="PF07699">
    <property type="entry name" value="Ephrin_rec_like"/>
    <property type="match status" value="3"/>
</dbReference>
<dbReference type="OrthoDB" id="410989at2759"/>
<evidence type="ECO:0000259" key="4">
    <source>
        <dbReference type="Pfam" id="PF24634"/>
    </source>
</evidence>
<dbReference type="SUPFAM" id="SSF57184">
    <property type="entry name" value="Growth factor receptor domain"/>
    <property type="match status" value="2"/>
</dbReference>
<feature type="domain" description="Tyrosine-protein kinase ephrin type A/B receptor-like" evidence="3">
    <location>
        <begin position="1220"/>
        <end position="1258"/>
    </location>
</feature>
<feature type="transmembrane region" description="Helical" evidence="2">
    <location>
        <begin position="2762"/>
        <end position="2782"/>
    </location>
</feature>
<evidence type="ECO:0000313" key="6">
    <source>
        <dbReference type="Proteomes" id="UP000220158"/>
    </source>
</evidence>
<organism evidence="5 6">
    <name type="scientific">Plasmodium relictum</name>
    <dbReference type="NCBI Taxonomy" id="85471"/>
    <lineage>
        <taxon>Eukaryota</taxon>
        <taxon>Sar</taxon>
        <taxon>Alveolata</taxon>
        <taxon>Apicomplexa</taxon>
        <taxon>Aconoidasida</taxon>
        <taxon>Haemosporida</taxon>
        <taxon>Plasmodiidae</taxon>
        <taxon>Plasmodium</taxon>
        <taxon>Plasmodium (Haemamoeba)</taxon>
    </lineage>
</organism>
<evidence type="ECO:0000256" key="1">
    <source>
        <dbReference type="SAM" id="Coils"/>
    </source>
</evidence>
<feature type="transmembrane region" description="Helical" evidence="2">
    <location>
        <begin position="2351"/>
        <end position="2371"/>
    </location>
</feature>
<feature type="transmembrane region" description="Helical" evidence="2">
    <location>
        <begin position="2269"/>
        <end position="2290"/>
    </location>
</feature>
<dbReference type="SMART" id="SM01411">
    <property type="entry name" value="Ephrin_rec_like"/>
    <property type="match status" value="7"/>
</dbReference>
<dbReference type="Gene3D" id="2.10.50.10">
    <property type="entry name" value="Tumor Necrosis Factor Receptor, subunit A, domain 2"/>
    <property type="match status" value="4"/>
</dbReference>
<evidence type="ECO:0000256" key="2">
    <source>
        <dbReference type="SAM" id="Phobius"/>
    </source>
</evidence>
<dbReference type="PANTHER" id="PTHR24046:SF5">
    <property type="entry name" value="EGF-LIKE DOMAIN-CONTAINING PROTEIN"/>
    <property type="match status" value="1"/>
</dbReference>
<dbReference type="GO" id="GO:0005615">
    <property type="term" value="C:extracellular space"/>
    <property type="evidence" value="ECO:0007669"/>
    <property type="project" value="TreeGrafter"/>
</dbReference>
<feature type="transmembrane region" description="Helical" evidence="2">
    <location>
        <begin position="2739"/>
        <end position="2756"/>
    </location>
</feature>
<feature type="coiled-coil region" evidence="1">
    <location>
        <begin position="3244"/>
        <end position="3275"/>
    </location>
</feature>
<reference evidence="5 6" key="1">
    <citation type="submission" date="2015-04" db="EMBL/GenBank/DDBJ databases">
        <authorList>
            <consortium name="Pathogen Informatics"/>
        </authorList>
    </citation>
    <scope>NUCLEOTIDE SEQUENCE [LARGE SCALE GENOMIC DNA]</scope>
    <source>
        <strain evidence="5 6">SGS1</strain>
    </source>
</reference>
<proteinExistence type="predicted"/>
<feature type="transmembrane region" description="Helical" evidence="2">
    <location>
        <begin position="2532"/>
        <end position="2553"/>
    </location>
</feature>
<keyword evidence="2" id="KW-1133">Transmembrane helix</keyword>
<dbReference type="CDD" id="cd00185">
    <property type="entry name" value="TNFRSF"/>
    <property type="match status" value="3"/>
</dbReference>
<keyword evidence="2" id="KW-0812">Transmembrane</keyword>
<keyword evidence="1" id="KW-0175">Coiled coil</keyword>